<dbReference type="GO" id="GO:0046872">
    <property type="term" value="F:metal ion binding"/>
    <property type="evidence" value="ECO:0007669"/>
    <property type="project" value="UniProtKB-KW"/>
</dbReference>
<evidence type="ECO:0000256" key="4">
    <source>
        <dbReference type="PIRSR" id="PIRSR001235-2"/>
    </source>
</evidence>
<name>A0A2P6MLL5_ALKUR</name>
<comment type="cofactor">
    <cofactor evidence="3">
        <name>Zn(2+)</name>
        <dbReference type="ChEBI" id="CHEBI:29105"/>
    </cofactor>
    <text evidence="3">Binds 2 Zn(2+) ions per subunit.</text>
</comment>
<dbReference type="Pfam" id="PF01546">
    <property type="entry name" value="Peptidase_M20"/>
    <property type="match status" value="1"/>
</dbReference>
<dbReference type="PANTHER" id="PTHR32494:SF5">
    <property type="entry name" value="ALLANTOATE AMIDOHYDROLASE"/>
    <property type="match status" value="1"/>
</dbReference>
<dbReference type="Pfam" id="PF07687">
    <property type="entry name" value="M20_dimer"/>
    <property type="match status" value="1"/>
</dbReference>
<dbReference type="InterPro" id="IPR011650">
    <property type="entry name" value="Peptidase_M20_dimer"/>
</dbReference>
<sequence length="404" mass="44077">MMQTQIDWLSTYTDDTPGVTRLLYSRSWCEARSALMDWMTALGMHVYEDAVGNVFGRVEGRSPEVILTGSHLDSVAHGGRFDGAAGVIASILSVARAAENGTPDYTLEVVVFCEEEGSRFPYACLGSHYVAGNVGPDVLEKTVDADGISMEKARKTAGITGHIEQNARTDIRRFMELHIEQGGILEHEGCAVGLVESIVGQRRMYIDVTGTANHAGTTPMDLRSDAMEASASMMSRMAAEARRRGAPLTATVGEMQVSPNTVNVIPGHVRFSLDFRHPEEEALASFQEWVEQTFSDTAAHYGASISFDVFMKEAPTPMDHVMTGELESFCQNEQLSCRRMHSGAGHDAQVLGRITATALLFVPSWEGISHSPEEYTEPEALEAGLTLMTNALISWAYTTKEVLT</sequence>
<feature type="binding site" evidence="3">
    <location>
        <position position="82"/>
    </location>
    <ligand>
        <name>Zn(2+)</name>
        <dbReference type="ChEBI" id="CHEBI:29105"/>
        <label>1</label>
    </ligand>
</feature>
<dbReference type="InterPro" id="IPR002933">
    <property type="entry name" value="Peptidase_M20"/>
</dbReference>
<reference evidence="6 7" key="1">
    <citation type="submission" date="2018-03" db="EMBL/GenBank/DDBJ databases">
        <title>Bacillus urumqiensis sp. nov., a moderately haloalkaliphilic bacterium isolated from a salt lake.</title>
        <authorList>
            <person name="Zhao B."/>
            <person name="Liao Z."/>
        </authorList>
    </citation>
    <scope>NUCLEOTIDE SEQUENCE [LARGE SCALE GENOMIC DNA]</scope>
    <source>
        <strain evidence="6 7">BZ-SZ-XJ18</strain>
    </source>
</reference>
<feature type="domain" description="Peptidase M20 dimerisation" evidence="5">
    <location>
        <begin position="200"/>
        <end position="301"/>
    </location>
</feature>
<feature type="binding site" evidence="4">
    <location>
        <position position="263"/>
    </location>
    <ligand>
        <name>allantoate</name>
        <dbReference type="ChEBI" id="CHEBI:17536"/>
    </ligand>
</feature>
<dbReference type="CDD" id="cd03884">
    <property type="entry name" value="M20_bAS"/>
    <property type="match status" value="1"/>
</dbReference>
<dbReference type="OrthoDB" id="9808195at2"/>
<dbReference type="SUPFAM" id="SSF53187">
    <property type="entry name" value="Zn-dependent exopeptidases"/>
    <property type="match status" value="1"/>
</dbReference>
<dbReference type="InterPro" id="IPR010158">
    <property type="entry name" value="Amidase_Cbmase"/>
</dbReference>
<dbReference type="SUPFAM" id="SSF55031">
    <property type="entry name" value="Bacterial exopeptidase dimerisation domain"/>
    <property type="match status" value="1"/>
</dbReference>
<evidence type="ECO:0000256" key="2">
    <source>
        <dbReference type="ARBA" id="ARBA00022801"/>
    </source>
</evidence>
<feature type="binding site" evidence="3">
    <location>
        <position position="82"/>
    </location>
    <ligand>
        <name>Zn(2+)</name>
        <dbReference type="ChEBI" id="CHEBI:29105"/>
        <label>2</label>
    </ligand>
</feature>
<proteinExistence type="inferred from homology"/>
<feature type="binding site" evidence="3">
    <location>
        <position position="116"/>
    </location>
    <ligand>
        <name>Zn(2+)</name>
        <dbReference type="ChEBI" id="CHEBI:29105"/>
        <label>2</label>
    </ligand>
</feature>
<dbReference type="PANTHER" id="PTHR32494">
    <property type="entry name" value="ALLANTOATE DEIMINASE-RELATED"/>
    <property type="match status" value="1"/>
</dbReference>
<evidence type="ECO:0000313" key="7">
    <source>
        <dbReference type="Proteomes" id="UP000243650"/>
    </source>
</evidence>
<dbReference type="NCBIfam" id="TIGR01879">
    <property type="entry name" value="hydantase"/>
    <property type="match status" value="1"/>
</dbReference>
<dbReference type="GO" id="GO:0016813">
    <property type="term" value="F:hydrolase activity, acting on carbon-nitrogen (but not peptide) bonds, in linear amidines"/>
    <property type="evidence" value="ECO:0007669"/>
    <property type="project" value="InterPro"/>
</dbReference>
<keyword evidence="3" id="KW-0479">Metal-binding</keyword>
<protein>
    <submittedName>
        <fullName evidence="6">Allantoate amidohydrolase</fullName>
    </submittedName>
</protein>
<dbReference type="Gene3D" id="3.30.70.360">
    <property type="match status" value="1"/>
</dbReference>
<dbReference type="Gene3D" id="3.40.630.10">
    <property type="entry name" value="Zn peptidases"/>
    <property type="match status" value="1"/>
</dbReference>
<keyword evidence="3" id="KW-0862">Zinc</keyword>
<dbReference type="PIRSF" id="PIRSF001235">
    <property type="entry name" value="Amidase_carbamoylase"/>
    <property type="match status" value="1"/>
</dbReference>
<feature type="binding site" evidence="4">
    <location>
        <position position="203"/>
    </location>
    <ligand>
        <name>allantoate</name>
        <dbReference type="ChEBI" id="CHEBI:17536"/>
    </ligand>
</feature>
<dbReference type="InterPro" id="IPR036264">
    <property type="entry name" value="Bact_exopeptidase_dim_dom"/>
</dbReference>
<dbReference type="Proteomes" id="UP000243650">
    <property type="component" value="Unassembled WGS sequence"/>
</dbReference>
<feature type="binding site" evidence="3">
    <location>
        <position position="71"/>
    </location>
    <ligand>
        <name>Zn(2+)</name>
        <dbReference type="ChEBI" id="CHEBI:29105"/>
        <label>1</label>
    </ligand>
</feature>
<feature type="binding site" evidence="3">
    <location>
        <position position="370"/>
    </location>
    <ligand>
        <name>Zn(2+)</name>
        <dbReference type="ChEBI" id="CHEBI:29105"/>
        <label>2</label>
    </ligand>
</feature>
<evidence type="ECO:0000313" key="6">
    <source>
        <dbReference type="EMBL" id="PRO67171.1"/>
    </source>
</evidence>
<accession>A0A2P6MLL5</accession>
<feature type="binding site" evidence="4">
    <location>
        <position position="276"/>
    </location>
    <ligand>
        <name>allantoate</name>
        <dbReference type="ChEBI" id="CHEBI:17536"/>
    </ligand>
</feature>
<feature type="binding site" evidence="3">
    <location>
        <position position="178"/>
    </location>
    <ligand>
        <name>Zn(2+)</name>
        <dbReference type="ChEBI" id="CHEBI:29105"/>
        <label>1</label>
    </ligand>
</feature>
<comment type="similarity">
    <text evidence="1">Belongs to the peptidase M20 family.</text>
</comment>
<evidence type="ECO:0000256" key="3">
    <source>
        <dbReference type="PIRSR" id="PIRSR001235-1"/>
    </source>
</evidence>
<keyword evidence="7" id="KW-1185">Reference proteome</keyword>
<evidence type="ECO:0000259" key="5">
    <source>
        <dbReference type="Pfam" id="PF07687"/>
    </source>
</evidence>
<evidence type="ECO:0000256" key="1">
    <source>
        <dbReference type="ARBA" id="ARBA00006153"/>
    </source>
</evidence>
<dbReference type="RefSeq" id="WP_105957556.1">
    <property type="nucleotide sequence ID" value="NZ_PVNS01000001.1"/>
</dbReference>
<gene>
    <name evidence="6" type="ORF">C6I21_01020</name>
</gene>
<comment type="caution">
    <text evidence="6">The sequence shown here is derived from an EMBL/GenBank/DDBJ whole genome shotgun (WGS) entry which is preliminary data.</text>
</comment>
<dbReference type="EMBL" id="PVNS01000001">
    <property type="protein sequence ID" value="PRO67171.1"/>
    <property type="molecule type" value="Genomic_DNA"/>
</dbReference>
<dbReference type="AlphaFoldDB" id="A0A2P6MLL5"/>
<keyword evidence="2 6" id="KW-0378">Hydrolase</keyword>
<organism evidence="6 7">
    <name type="scientific">Alkalicoccus urumqiensis</name>
    <name type="common">Bacillus urumqiensis</name>
    <dbReference type="NCBI Taxonomy" id="1548213"/>
    <lineage>
        <taxon>Bacteria</taxon>
        <taxon>Bacillati</taxon>
        <taxon>Bacillota</taxon>
        <taxon>Bacilli</taxon>
        <taxon>Bacillales</taxon>
        <taxon>Bacillaceae</taxon>
        <taxon>Alkalicoccus</taxon>
    </lineage>
</organism>